<keyword evidence="1" id="KW-1133">Transmembrane helix</keyword>
<dbReference type="AlphaFoldDB" id="A0A8D8QB25"/>
<sequence length="108" mass="12317">MPPSIMKRNLLRMLGTIITCLRFQLSVHLKKVVLNIHVKDRLWLKFVVGSIIAYLIYLTIGLLIISVSILMTERNVDVLREVLGLTLIQVFCLPSKVSSMRSIRLLVS</sequence>
<reference evidence="2" key="1">
    <citation type="submission" date="2021-05" db="EMBL/GenBank/DDBJ databases">
        <authorList>
            <person name="Alioto T."/>
            <person name="Alioto T."/>
            <person name="Gomez Garrido J."/>
        </authorList>
    </citation>
    <scope>NUCLEOTIDE SEQUENCE</scope>
</reference>
<proteinExistence type="predicted"/>
<evidence type="ECO:0000313" key="2">
    <source>
        <dbReference type="EMBL" id="CAG6628245.1"/>
    </source>
</evidence>
<dbReference type="EMBL" id="HBUF01067678">
    <property type="protein sequence ID" value="CAG6628245.1"/>
    <property type="molecule type" value="Transcribed_RNA"/>
</dbReference>
<keyword evidence="1" id="KW-0472">Membrane</keyword>
<organism evidence="2">
    <name type="scientific">Cacopsylla melanoneura</name>
    <dbReference type="NCBI Taxonomy" id="428564"/>
    <lineage>
        <taxon>Eukaryota</taxon>
        <taxon>Metazoa</taxon>
        <taxon>Ecdysozoa</taxon>
        <taxon>Arthropoda</taxon>
        <taxon>Hexapoda</taxon>
        <taxon>Insecta</taxon>
        <taxon>Pterygota</taxon>
        <taxon>Neoptera</taxon>
        <taxon>Paraneoptera</taxon>
        <taxon>Hemiptera</taxon>
        <taxon>Sternorrhyncha</taxon>
        <taxon>Psylloidea</taxon>
        <taxon>Psyllidae</taxon>
        <taxon>Psyllinae</taxon>
        <taxon>Cacopsylla</taxon>
    </lineage>
</organism>
<keyword evidence="1" id="KW-0812">Transmembrane</keyword>
<protein>
    <submittedName>
        <fullName evidence="2">Uncharacterized protein</fullName>
    </submittedName>
</protein>
<name>A0A8D8QB25_9HEMI</name>
<evidence type="ECO:0000256" key="1">
    <source>
        <dbReference type="SAM" id="Phobius"/>
    </source>
</evidence>
<feature type="transmembrane region" description="Helical" evidence="1">
    <location>
        <begin position="42"/>
        <end position="70"/>
    </location>
</feature>
<accession>A0A8D8QB25</accession>